<dbReference type="NCBIfam" id="TIGR01697">
    <property type="entry name" value="PNPH-PUNA-XAPA"/>
    <property type="match status" value="1"/>
</dbReference>
<dbReference type="GO" id="GO:0006166">
    <property type="term" value="P:purine ribonucleoside salvage"/>
    <property type="evidence" value="ECO:0007669"/>
    <property type="project" value="UniProtKB-KW"/>
</dbReference>
<dbReference type="Pfam" id="PF01048">
    <property type="entry name" value="PNP_UDP_1"/>
    <property type="match status" value="1"/>
</dbReference>
<evidence type="ECO:0000256" key="11">
    <source>
        <dbReference type="ARBA" id="ARBA00023950"/>
    </source>
</evidence>
<keyword evidence="18" id="KW-1185">Reference proteome</keyword>
<dbReference type="InterPro" id="IPR018099">
    <property type="entry name" value="Purine_phosphorylase-2_CS"/>
</dbReference>
<dbReference type="PANTHER" id="PTHR11904:SF9">
    <property type="entry name" value="PURINE NUCLEOSIDE PHOSPHORYLASE-RELATED"/>
    <property type="match status" value="1"/>
</dbReference>
<dbReference type="InterPro" id="IPR000845">
    <property type="entry name" value="Nucleoside_phosphorylase_d"/>
</dbReference>
<organism evidence="17 18">
    <name type="scientific">Octopus vulgaris</name>
    <name type="common">Common octopus</name>
    <dbReference type="NCBI Taxonomy" id="6645"/>
    <lineage>
        <taxon>Eukaryota</taxon>
        <taxon>Metazoa</taxon>
        <taxon>Spiralia</taxon>
        <taxon>Lophotrochozoa</taxon>
        <taxon>Mollusca</taxon>
        <taxon>Cephalopoda</taxon>
        <taxon>Coleoidea</taxon>
        <taxon>Octopodiformes</taxon>
        <taxon>Octopoda</taxon>
        <taxon>Incirrata</taxon>
        <taxon>Octopodidae</taxon>
        <taxon>Octopus</taxon>
    </lineage>
</organism>
<dbReference type="PROSITE" id="PS01240">
    <property type="entry name" value="PNP_MTAP_2"/>
    <property type="match status" value="1"/>
</dbReference>
<comment type="catalytic activity">
    <reaction evidence="9">
        <text>inosine + phosphate = alpha-D-ribose 1-phosphate + hypoxanthine</text>
        <dbReference type="Rhea" id="RHEA:27646"/>
        <dbReference type="ChEBI" id="CHEBI:17368"/>
        <dbReference type="ChEBI" id="CHEBI:17596"/>
        <dbReference type="ChEBI" id="CHEBI:43474"/>
        <dbReference type="ChEBI" id="CHEBI:57720"/>
        <dbReference type="EC" id="2.4.2.1"/>
    </reaction>
</comment>
<dbReference type="EMBL" id="OX597814">
    <property type="protein sequence ID" value="CAI9714933.1"/>
    <property type="molecule type" value="Genomic_DNA"/>
</dbReference>
<comment type="catalytic activity">
    <reaction evidence="10">
        <text>2'-deoxyguanosine + phosphate = 2-deoxy-alpha-D-ribose 1-phosphate + guanine</text>
        <dbReference type="Rhea" id="RHEA:27738"/>
        <dbReference type="ChEBI" id="CHEBI:16235"/>
        <dbReference type="ChEBI" id="CHEBI:17172"/>
        <dbReference type="ChEBI" id="CHEBI:43474"/>
        <dbReference type="ChEBI" id="CHEBI:57259"/>
        <dbReference type="EC" id="2.4.2.1"/>
    </reaction>
</comment>
<dbReference type="PANTHER" id="PTHR11904">
    <property type="entry name" value="METHYLTHIOADENOSINE/PURINE NUCLEOSIDE PHOSPHORYLASE"/>
    <property type="match status" value="1"/>
</dbReference>
<dbReference type="CDD" id="cd09009">
    <property type="entry name" value="PNP-EcPNPII_like"/>
    <property type="match status" value="1"/>
</dbReference>
<feature type="domain" description="Nucleoside phosphorylase" evidence="16">
    <location>
        <begin position="28"/>
        <end position="249"/>
    </location>
</feature>
<comment type="pathway">
    <text evidence="1">Purine metabolism; purine nucleoside salvage.</text>
</comment>
<keyword evidence="6" id="KW-0328">Glycosyltransferase</keyword>
<keyword evidence="15" id="KW-0472">Membrane</keyword>
<evidence type="ECO:0000313" key="17">
    <source>
        <dbReference type="EMBL" id="CAI9714933.1"/>
    </source>
</evidence>
<dbReference type="NCBIfam" id="NF006054">
    <property type="entry name" value="PRK08202.1"/>
    <property type="match status" value="1"/>
</dbReference>
<evidence type="ECO:0000256" key="1">
    <source>
        <dbReference type="ARBA" id="ARBA00005058"/>
    </source>
</evidence>
<protein>
    <recommendedName>
        <fullName evidence="5">Purine nucleoside phosphorylase</fullName>
        <ecNumber evidence="4">2.4.2.1</ecNumber>
    </recommendedName>
    <alternativeName>
        <fullName evidence="14">Inosine phosphorylase</fullName>
    </alternativeName>
    <alternativeName>
        <fullName evidence="13">Inosine-guanosine phosphorylase</fullName>
    </alternativeName>
</protein>
<evidence type="ECO:0000256" key="7">
    <source>
        <dbReference type="ARBA" id="ARBA00022679"/>
    </source>
</evidence>
<reference evidence="17" key="1">
    <citation type="submission" date="2023-08" db="EMBL/GenBank/DDBJ databases">
        <authorList>
            <person name="Alioto T."/>
            <person name="Alioto T."/>
            <person name="Gomez Garrido J."/>
        </authorList>
    </citation>
    <scope>NUCLEOTIDE SEQUENCE</scope>
</reference>
<evidence type="ECO:0000256" key="12">
    <source>
        <dbReference type="ARBA" id="ARBA00023970"/>
    </source>
</evidence>
<dbReference type="NCBIfam" id="TIGR01700">
    <property type="entry name" value="PNPH"/>
    <property type="match status" value="1"/>
</dbReference>
<evidence type="ECO:0000256" key="4">
    <source>
        <dbReference type="ARBA" id="ARBA00011886"/>
    </source>
</evidence>
<dbReference type="Gene3D" id="3.40.50.1580">
    <property type="entry name" value="Nucleoside phosphorylase domain"/>
    <property type="match status" value="1"/>
</dbReference>
<evidence type="ECO:0000256" key="6">
    <source>
        <dbReference type="ARBA" id="ARBA00022676"/>
    </source>
</evidence>
<name>A0AA36AF29_OCTVU</name>
<keyword evidence="8" id="KW-0660">Purine salvage</keyword>
<evidence type="ECO:0000256" key="13">
    <source>
        <dbReference type="ARBA" id="ARBA00031036"/>
    </source>
</evidence>
<comment type="catalytic activity">
    <reaction evidence="11">
        <text>2'-deoxyinosine + phosphate = 2-deoxy-alpha-D-ribose 1-phosphate + hypoxanthine</text>
        <dbReference type="Rhea" id="RHEA:27750"/>
        <dbReference type="ChEBI" id="CHEBI:17368"/>
        <dbReference type="ChEBI" id="CHEBI:28997"/>
        <dbReference type="ChEBI" id="CHEBI:43474"/>
        <dbReference type="ChEBI" id="CHEBI:57259"/>
        <dbReference type="EC" id="2.4.2.1"/>
    </reaction>
</comment>
<proteinExistence type="inferred from homology"/>
<dbReference type="EC" id="2.4.2.1" evidence="4"/>
<sequence length="415" mass="45802">MEACESIPYEKVECIANVIKPKLKAMPKLGVICGSGLGGLADMVTDKVCFPYSELPDFPVSTVAGHKGQFVAGHIGGKYVIVMQGRLHAYEGYSMAKATVPVRVMKLLGVETLIVTNAAGGLNQSYNVGDFMIIKDQINFPGFVGINPLKGPNDERFGPRFPSVSKAYNLEYRKLARQIAEELGYSQYLREGVYCSLGGPTYETVTECLFLRNAGADAVGMSTCPEVIVAAHASMKVFGLSLITNKSVMEYDNETSTLSPPLLEEWKILYYKLPITVVVIIFLASTSILVSRLVDRVYNTYKDNWAIREDVADVNYQTKELIRNKMKVNAETNTDDSGVTNVWLKKYINLWMQRVAEKKLTERVSNVITSQHRKSVSVAGTSEMMEPDVISHVVVIEVGSSRCPSNSDLKATGYI</sequence>
<keyword evidence="15" id="KW-1133">Transmembrane helix</keyword>
<accession>A0AA36AF29</accession>
<evidence type="ECO:0000256" key="2">
    <source>
        <dbReference type="ARBA" id="ARBA00006751"/>
    </source>
</evidence>
<evidence type="ECO:0000256" key="5">
    <source>
        <dbReference type="ARBA" id="ARBA00013834"/>
    </source>
</evidence>
<comment type="subunit">
    <text evidence="3">Homotrimer.</text>
</comment>
<dbReference type="InterPro" id="IPR011268">
    <property type="entry name" value="Purine_phosphorylase"/>
</dbReference>
<dbReference type="GO" id="GO:0004731">
    <property type="term" value="F:purine-nucleoside phosphorylase activity"/>
    <property type="evidence" value="ECO:0007669"/>
    <property type="project" value="UniProtKB-EC"/>
</dbReference>
<keyword evidence="7" id="KW-0808">Transferase</keyword>
<dbReference type="FunFam" id="3.40.50.1580:FF:000004">
    <property type="entry name" value="Purine nucleoside phosphorylase"/>
    <property type="match status" value="1"/>
</dbReference>
<evidence type="ECO:0000256" key="9">
    <source>
        <dbReference type="ARBA" id="ARBA00023918"/>
    </source>
</evidence>
<dbReference type="AlphaFoldDB" id="A0AA36AF29"/>
<evidence type="ECO:0000256" key="8">
    <source>
        <dbReference type="ARBA" id="ARBA00022726"/>
    </source>
</evidence>
<comment type="similarity">
    <text evidence="2">Belongs to the PNP/MTAP phosphorylase family.</text>
</comment>
<dbReference type="Proteomes" id="UP001162480">
    <property type="component" value="Chromosome 1"/>
</dbReference>
<gene>
    <name evidence="17" type="ORF">OCTVUL_1B023128</name>
</gene>
<dbReference type="GO" id="GO:0005737">
    <property type="term" value="C:cytoplasm"/>
    <property type="evidence" value="ECO:0007669"/>
    <property type="project" value="TreeGrafter"/>
</dbReference>
<dbReference type="SUPFAM" id="SSF53167">
    <property type="entry name" value="Purine and uridine phosphorylases"/>
    <property type="match status" value="1"/>
</dbReference>
<evidence type="ECO:0000256" key="14">
    <source>
        <dbReference type="ARBA" id="ARBA00033072"/>
    </source>
</evidence>
<evidence type="ECO:0000256" key="15">
    <source>
        <dbReference type="SAM" id="Phobius"/>
    </source>
</evidence>
<feature type="transmembrane region" description="Helical" evidence="15">
    <location>
        <begin position="269"/>
        <end position="290"/>
    </location>
</feature>
<keyword evidence="15" id="KW-0812">Transmembrane</keyword>
<evidence type="ECO:0000313" key="18">
    <source>
        <dbReference type="Proteomes" id="UP001162480"/>
    </source>
</evidence>
<evidence type="ECO:0000259" key="16">
    <source>
        <dbReference type="Pfam" id="PF01048"/>
    </source>
</evidence>
<comment type="catalytic activity">
    <reaction evidence="12">
        <text>guanosine + phosphate = alpha-D-ribose 1-phosphate + guanine</text>
        <dbReference type="Rhea" id="RHEA:13233"/>
        <dbReference type="ChEBI" id="CHEBI:16235"/>
        <dbReference type="ChEBI" id="CHEBI:16750"/>
        <dbReference type="ChEBI" id="CHEBI:43474"/>
        <dbReference type="ChEBI" id="CHEBI:57720"/>
        <dbReference type="EC" id="2.4.2.1"/>
    </reaction>
</comment>
<evidence type="ECO:0000256" key="3">
    <source>
        <dbReference type="ARBA" id="ARBA00011233"/>
    </source>
</evidence>
<evidence type="ECO:0000256" key="10">
    <source>
        <dbReference type="ARBA" id="ARBA00023929"/>
    </source>
</evidence>
<dbReference type="InterPro" id="IPR011270">
    <property type="entry name" value="Pur_Nuc_Pase_Ino/Guo-sp"/>
</dbReference>
<dbReference type="InterPro" id="IPR035994">
    <property type="entry name" value="Nucleoside_phosphorylase_sf"/>
</dbReference>